<dbReference type="Gene3D" id="1.10.10.10">
    <property type="entry name" value="Winged helix-like DNA-binding domain superfamily/Winged helix DNA-binding domain"/>
    <property type="match status" value="1"/>
</dbReference>
<evidence type="ECO:0000313" key="7">
    <source>
        <dbReference type="Proteomes" id="UP000237682"/>
    </source>
</evidence>
<keyword evidence="3" id="KW-0238">DNA-binding</keyword>
<dbReference type="Proteomes" id="UP000237682">
    <property type="component" value="Unassembled WGS sequence"/>
</dbReference>
<sequence>MHSRVFASFCTFILASLPLRRHKQVIHRISRTMETSSLLDAGLIPAERQRLLLQRIEQDGRIASVQAAVDFAVSEDTIRRDLKELADAGLIERVHGGALRKSRASHRFDRRLVSNEAQKKQLAAYALRFVEPGMVILLDQSTSNLMLARQLPVEAGLTVITPSPDIAVAVLDRGIGKLVLIGGQVDPQSRSASGAGALEQIAYLKPDLCFLGACAVDLIEGVTVVDHDNAHLKRAMVAASRSTLALVTAEKLDTRSTYQVMPFNRLERMVTENASSNTILQRYSESGVEIHLV</sequence>
<dbReference type="OrthoDB" id="9814815at2"/>
<dbReference type="SMART" id="SM01134">
    <property type="entry name" value="DeoRC"/>
    <property type="match status" value="1"/>
</dbReference>
<dbReference type="SUPFAM" id="SSF46785">
    <property type="entry name" value="Winged helix' DNA-binding domain"/>
    <property type="match status" value="1"/>
</dbReference>
<reference evidence="6 7" key="1">
    <citation type="submission" date="2018-02" db="EMBL/GenBank/DDBJ databases">
        <title>Whole genome sequencing of endophytic bacterium.</title>
        <authorList>
            <person name="Eedara R."/>
            <person name="Podile A.R."/>
        </authorList>
    </citation>
    <scope>NUCLEOTIDE SEQUENCE [LARGE SCALE GENOMIC DNA]</scope>
    <source>
        <strain evidence="6 7">RP1T</strain>
    </source>
</reference>
<dbReference type="SMART" id="SM00420">
    <property type="entry name" value="HTH_DEOR"/>
    <property type="match status" value="1"/>
</dbReference>
<evidence type="ECO:0000259" key="5">
    <source>
        <dbReference type="PROSITE" id="PS51000"/>
    </source>
</evidence>
<dbReference type="Pfam" id="PF00455">
    <property type="entry name" value="DeoRC"/>
    <property type="match status" value="1"/>
</dbReference>
<dbReference type="SUPFAM" id="SSF100950">
    <property type="entry name" value="NagB/RpiA/CoA transferase-like"/>
    <property type="match status" value="1"/>
</dbReference>
<dbReference type="Gene3D" id="3.40.50.1360">
    <property type="match status" value="1"/>
</dbReference>
<dbReference type="InterPro" id="IPR036388">
    <property type="entry name" value="WH-like_DNA-bd_sf"/>
</dbReference>
<feature type="domain" description="HTH deoR-type" evidence="5">
    <location>
        <begin position="45"/>
        <end position="100"/>
    </location>
</feature>
<name>A0A2S9QBE3_9HYPH</name>
<dbReference type="InterPro" id="IPR036390">
    <property type="entry name" value="WH_DNA-bd_sf"/>
</dbReference>
<protein>
    <submittedName>
        <fullName evidence="6">DeoR family transcriptional regulator</fullName>
    </submittedName>
</protein>
<evidence type="ECO:0000256" key="1">
    <source>
        <dbReference type="ARBA" id="ARBA00022491"/>
    </source>
</evidence>
<dbReference type="PRINTS" id="PR00037">
    <property type="entry name" value="HTHLACR"/>
</dbReference>
<dbReference type="GO" id="GO:0003677">
    <property type="term" value="F:DNA binding"/>
    <property type="evidence" value="ECO:0007669"/>
    <property type="project" value="UniProtKB-KW"/>
</dbReference>
<dbReference type="PROSITE" id="PS51000">
    <property type="entry name" value="HTH_DEOR_2"/>
    <property type="match status" value="1"/>
</dbReference>
<dbReference type="AlphaFoldDB" id="A0A2S9QBE3"/>
<evidence type="ECO:0000256" key="3">
    <source>
        <dbReference type="ARBA" id="ARBA00023125"/>
    </source>
</evidence>
<evidence type="ECO:0000256" key="4">
    <source>
        <dbReference type="ARBA" id="ARBA00023163"/>
    </source>
</evidence>
<evidence type="ECO:0000256" key="2">
    <source>
        <dbReference type="ARBA" id="ARBA00023015"/>
    </source>
</evidence>
<keyword evidence="1" id="KW-0678">Repressor</keyword>
<comment type="caution">
    <text evidence="6">The sequence shown here is derived from an EMBL/GenBank/DDBJ whole genome shotgun (WGS) entry which is preliminary data.</text>
</comment>
<dbReference type="InterPro" id="IPR014036">
    <property type="entry name" value="DeoR-like_C"/>
</dbReference>
<organism evidence="6 7">
    <name type="scientific">Labrys okinawensis</name>
    <dbReference type="NCBI Taxonomy" id="346911"/>
    <lineage>
        <taxon>Bacteria</taxon>
        <taxon>Pseudomonadati</taxon>
        <taxon>Pseudomonadota</taxon>
        <taxon>Alphaproteobacteria</taxon>
        <taxon>Hyphomicrobiales</taxon>
        <taxon>Xanthobacteraceae</taxon>
        <taxon>Labrys</taxon>
    </lineage>
</organism>
<dbReference type="Pfam" id="PF08220">
    <property type="entry name" value="HTH_DeoR"/>
    <property type="match status" value="1"/>
</dbReference>
<dbReference type="EMBL" id="PUEJ01000005">
    <property type="protein sequence ID" value="PRH86672.1"/>
    <property type="molecule type" value="Genomic_DNA"/>
</dbReference>
<proteinExistence type="predicted"/>
<dbReference type="PROSITE" id="PS00894">
    <property type="entry name" value="HTH_DEOR_1"/>
    <property type="match status" value="1"/>
</dbReference>
<keyword evidence="7" id="KW-1185">Reference proteome</keyword>
<accession>A0A2S9QBE3</accession>
<keyword evidence="4" id="KW-0804">Transcription</keyword>
<dbReference type="InterPro" id="IPR037171">
    <property type="entry name" value="NagB/RpiA_transferase-like"/>
</dbReference>
<dbReference type="GO" id="GO:0003700">
    <property type="term" value="F:DNA-binding transcription factor activity"/>
    <property type="evidence" value="ECO:0007669"/>
    <property type="project" value="InterPro"/>
</dbReference>
<dbReference type="PANTHER" id="PTHR30363">
    <property type="entry name" value="HTH-TYPE TRANSCRIPTIONAL REGULATOR SRLR-RELATED"/>
    <property type="match status" value="1"/>
</dbReference>
<gene>
    <name evidence="6" type="ORF">C5L14_15275</name>
</gene>
<keyword evidence="2" id="KW-0805">Transcription regulation</keyword>
<dbReference type="InterPro" id="IPR050313">
    <property type="entry name" value="Carb_Metab_HTH_regulators"/>
</dbReference>
<dbReference type="InterPro" id="IPR018356">
    <property type="entry name" value="Tscrpt_reg_HTH_DeoR_CS"/>
</dbReference>
<dbReference type="InterPro" id="IPR001034">
    <property type="entry name" value="DeoR_HTH"/>
</dbReference>
<evidence type="ECO:0000313" key="6">
    <source>
        <dbReference type="EMBL" id="PRH86672.1"/>
    </source>
</evidence>
<dbReference type="PANTHER" id="PTHR30363:SF4">
    <property type="entry name" value="GLYCEROL-3-PHOSPHATE REGULON REPRESSOR"/>
    <property type="match status" value="1"/>
</dbReference>